<dbReference type="RefSeq" id="WP_250199704.1">
    <property type="nucleotide sequence ID" value="NZ_CP097636.1"/>
</dbReference>
<evidence type="ECO:0000256" key="1">
    <source>
        <dbReference type="SAM" id="MobiDB-lite"/>
    </source>
</evidence>
<feature type="signal peptide" evidence="2">
    <location>
        <begin position="1"/>
        <end position="25"/>
    </location>
</feature>
<accession>A0ABY4SJI1</accession>
<evidence type="ECO:0000256" key="2">
    <source>
        <dbReference type="SAM" id="SignalP"/>
    </source>
</evidence>
<protein>
    <recommendedName>
        <fullName evidence="5">Secreted protein</fullName>
    </recommendedName>
</protein>
<dbReference type="EMBL" id="CP097636">
    <property type="protein sequence ID" value="URI11510.1"/>
    <property type="molecule type" value="Genomic_DNA"/>
</dbReference>
<feature type="region of interest" description="Disordered" evidence="1">
    <location>
        <begin position="27"/>
        <end position="55"/>
    </location>
</feature>
<organism evidence="3 4">
    <name type="scientific">Aquincola tertiaricarbonis</name>
    <dbReference type="NCBI Taxonomy" id="391953"/>
    <lineage>
        <taxon>Bacteria</taxon>
        <taxon>Pseudomonadati</taxon>
        <taxon>Pseudomonadota</taxon>
        <taxon>Betaproteobacteria</taxon>
        <taxon>Burkholderiales</taxon>
        <taxon>Sphaerotilaceae</taxon>
        <taxon>Aquincola</taxon>
    </lineage>
</organism>
<name>A0ABY4SJI1_AQUTE</name>
<sequence length="245" mass="25066">MTTHRFASFLTTTAAAVLLATQAWAQPAPPVAPDAPPPVAAPGRAGMPPPPPAAQAQATVSGKVARWLLNPNGEVDGLLLADGTQVKLPPHLSPALLQAVKLQDTVQVSGRRGEQGPVLRAETLRNTANGRSVTDEPPALGSVPAPRPPADGALTAMNASGRIGTLLYTGRGDVNGVLLQDGTIVRFAPHAGAALAEQLKPGASFYARGYGTRNALGQAFEATAIGSSADNAREVFAPPRPLPRG</sequence>
<evidence type="ECO:0000313" key="3">
    <source>
        <dbReference type="EMBL" id="URI11510.1"/>
    </source>
</evidence>
<reference evidence="3" key="1">
    <citation type="submission" date="2022-05" db="EMBL/GenBank/DDBJ databases">
        <title>An RpoN-dependent PEP-CTERM gene is involved in floc formation of an Aquincola tertiaricarbonis strain.</title>
        <authorList>
            <person name="Qiu D."/>
            <person name="Xia M."/>
        </authorList>
    </citation>
    <scope>NUCLEOTIDE SEQUENCE</scope>
    <source>
        <strain evidence="3">RN12</strain>
    </source>
</reference>
<evidence type="ECO:0008006" key="5">
    <source>
        <dbReference type="Google" id="ProtNLM"/>
    </source>
</evidence>
<gene>
    <name evidence="3" type="ORF">MW290_21455</name>
</gene>
<feature type="compositionally biased region" description="Pro residues" evidence="1">
    <location>
        <begin position="27"/>
        <end position="40"/>
    </location>
</feature>
<proteinExistence type="predicted"/>
<evidence type="ECO:0000313" key="4">
    <source>
        <dbReference type="Proteomes" id="UP001056201"/>
    </source>
</evidence>
<feature type="chain" id="PRO_5045661173" description="Secreted protein" evidence="2">
    <location>
        <begin position="26"/>
        <end position="245"/>
    </location>
</feature>
<dbReference type="Proteomes" id="UP001056201">
    <property type="component" value="Chromosome 2"/>
</dbReference>
<keyword evidence="4" id="KW-1185">Reference proteome</keyword>
<keyword evidence="2" id="KW-0732">Signal</keyword>